<dbReference type="Gene3D" id="3.40.50.850">
    <property type="entry name" value="Isochorismatase-like"/>
    <property type="match status" value="1"/>
</dbReference>
<evidence type="ECO:0000256" key="2">
    <source>
        <dbReference type="ARBA" id="ARBA00022801"/>
    </source>
</evidence>
<evidence type="ECO:0000259" key="3">
    <source>
        <dbReference type="Pfam" id="PF00857"/>
    </source>
</evidence>
<evidence type="ECO:0000313" key="5">
    <source>
        <dbReference type="Proteomes" id="UP000799772"/>
    </source>
</evidence>
<reference evidence="4" key="1">
    <citation type="journal article" date="2020" name="Stud. Mycol.">
        <title>101 Dothideomycetes genomes: a test case for predicting lifestyles and emergence of pathogens.</title>
        <authorList>
            <person name="Haridas S."/>
            <person name="Albert R."/>
            <person name="Binder M."/>
            <person name="Bloem J."/>
            <person name="Labutti K."/>
            <person name="Salamov A."/>
            <person name="Andreopoulos B."/>
            <person name="Baker S."/>
            <person name="Barry K."/>
            <person name="Bills G."/>
            <person name="Bluhm B."/>
            <person name="Cannon C."/>
            <person name="Castanera R."/>
            <person name="Culley D."/>
            <person name="Daum C."/>
            <person name="Ezra D."/>
            <person name="Gonzalez J."/>
            <person name="Henrissat B."/>
            <person name="Kuo A."/>
            <person name="Liang C."/>
            <person name="Lipzen A."/>
            <person name="Lutzoni F."/>
            <person name="Magnuson J."/>
            <person name="Mondo S."/>
            <person name="Nolan M."/>
            <person name="Ohm R."/>
            <person name="Pangilinan J."/>
            <person name="Park H.-J."/>
            <person name="Ramirez L."/>
            <person name="Alfaro M."/>
            <person name="Sun H."/>
            <person name="Tritt A."/>
            <person name="Yoshinaga Y."/>
            <person name="Zwiers L.-H."/>
            <person name="Turgeon B."/>
            <person name="Goodwin S."/>
            <person name="Spatafora J."/>
            <person name="Crous P."/>
            <person name="Grigoriev I."/>
        </authorList>
    </citation>
    <scope>NUCLEOTIDE SEQUENCE</scope>
    <source>
        <strain evidence="4">CBS 133067</strain>
    </source>
</reference>
<comment type="caution">
    <text evidence="4">The sequence shown here is derived from an EMBL/GenBank/DDBJ whole genome shotgun (WGS) entry which is preliminary data.</text>
</comment>
<feature type="domain" description="Isochorismatase-like" evidence="3">
    <location>
        <begin position="4"/>
        <end position="161"/>
    </location>
</feature>
<gene>
    <name evidence="4" type="ORF">NA57DRAFT_45322</name>
</gene>
<keyword evidence="2 4" id="KW-0378">Hydrolase</keyword>
<protein>
    <submittedName>
        <fullName evidence="4">Isochorismatase hydrolase</fullName>
    </submittedName>
</protein>
<dbReference type="OrthoDB" id="245563at2759"/>
<comment type="similarity">
    <text evidence="1">Belongs to the isochorismatase family.</text>
</comment>
<dbReference type="PANTHER" id="PTHR43540:SF6">
    <property type="entry name" value="ISOCHORISMATASE-LIKE DOMAIN-CONTAINING PROTEIN"/>
    <property type="match status" value="1"/>
</dbReference>
<dbReference type="InterPro" id="IPR050272">
    <property type="entry name" value="Isochorismatase-like_hydrls"/>
</dbReference>
<keyword evidence="5" id="KW-1185">Reference proteome</keyword>
<evidence type="ECO:0000256" key="1">
    <source>
        <dbReference type="ARBA" id="ARBA00006336"/>
    </source>
</evidence>
<dbReference type="Pfam" id="PF00857">
    <property type="entry name" value="Isochorismatase"/>
    <property type="match status" value="1"/>
</dbReference>
<dbReference type="InterPro" id="IPR000868">
    <property type="entry name" value="Isochorismatase-like_dom"/>
</dbReference>
<dbReference type="PANTHER" id="PTHR43540">
    <property type="entry name" value="PEROXYUREIDOACRYLATE/UREIDOACRYLATE AMIDOHYDROLASE-RELATED"/>
    <property type="match status" value="1"/>
</dbReference>
<dbReference type="EMBL" id="ML978132">
    <property type="protein sequence ID" value="KAF2095012.1"/>
    <property type="molecule type" value="Genomic_DNA"/>
</dbReference>
<dbReference type="GO" id="GO:0016787">
    <property type="term" value="F:hydrolase activity"/>
    <property type="evidence" value="ECO:0007669"/>
    <property type="project" value="UniProtKB-KW"/>
</dbReference>
<dbReference type="Proteomes" id="UP000799772">
    <property type="component" value="Unassembled WGS sequence"/>
</dbReference>
<organism evidence="4 5">
    <name type="scientific">Rhizodiscina lignyota</name>
    <dbReference type="NCBI Taxonomy" id="1504668"/>
    <lineage>
        <taxon>Eukaryota</taxon>
        <taxon>Fungi</taxon>
        <taxon>Dikarya</taxon>
        <taxon>Ascomycota</taxon>
        <taxon>Pezizomycotina</taxon>
        <taxon>Dothideomycetes</taxon>
        <taxon>Pleosporomycetidae</taxon>
        <taxon>Aulographales</taxon>
        <taxon>Rhizodiscinaceae</taxon>
        <taxon>Rhizodiscina</taxon>
    </lineage>
</organism>
<proteinExistence type="inferred from homology"/>
<dbReference type="SUPFAM" id="SSF52499">
    <property type="entry name" value="Isochorismatase-like hydrolases"/>
    <property type="match status" value="1"/>
</dbReference>
<name>A0A9P4IAJ2_9PEZI</name>
<sequence length="187" mass="20741">MAKTALFVIDIQDELALDPQTRIPDASRICDAGTALLDRARSYIDKGRSNGAPSDLEIVFVQHEETDGTLIKGSKPWELVFKPREEDDHEMLVGKQTQDTFESNPELASQLKQSGVKRIVTFGIQSDCCVQATSKGALGAGFDVTVLSGAHSTYDTEEKKAVEIERDIDEELQEKGANLLPWEQWYP</sequence>
<evidence type="ECO:0000313" key="4">
    <source>
        <dbReference type="EMBL" id="KAF2095012.1"/>
    </source>
</evidence>
<accession>A0A9P4IAJ2</accession>
<dbReference type="InterPro" id="IPR036380">
    <property type="entry name" value="Isochorismatase-like_sf"/>
</dbReference>
<dbReference type="AlphaFoldDB" id="A0A9P4IAJ2"/>